<comment type="caution">
    <text evidence="3">The sequence shown here is derived from an EMBL/GenBank/DDBJ whole genome shotgun (WGS) entry which is preliminary data.</text>
</comment>
<dbReference type="SUPFAM" id="SSF47413">
    <property type="entry name" value="lambda repressor-like DNA-binding domains"/>
    <property type="match status" value="1"/>
</dbReference>
<dbReference type="SMART" id="SM00530">
    <property type="entry name" value="HTH_XRE"/>
    <property type="match status" value="1"/>
</dbReference>
<sequence length="158" mass="17200">MMPNATMRAHPGLASPSRRGGKGEDGAPSPIDRHVGARIKLRRMLLGLSQEQLGGALGITFQQVQKYERGINRVGASRLFDLTRILDVPVDFFFDDLPEALRAAVPSRHDGAAAQAQLDQEAETLVTAYYAIADRKVRSEIYQLAKALAAAEARDGED</sequence>
<accession>A0A1J5TA90</accession>
<evidence type="ECO:0000259" key="2">
    <source>
        <dbReference type="PROSITE" id="PS50943"/>
    </source>
</evidence>
<dbReference type="EMBL" id="MLJW01000028">
    <property type="protein sequence ID" value="OIR09062.1"/>
    <property type="molecule type" value="Genomic_DNA"/>
</dbReference>
<dbReference type="PROSITE" id="PS50943">
    <property type="entry name" value="HTH_CROC1"/>
    <property type="match status" value="1"/>
</dbReference>
<organism evidence="3">
    <name type="scientific">mine drainage metagenome</name>
    <dbReference type="NCBI Taxonomy" id="410659"/>
    <lineage>
        <taxon>unclassified sequences</taxon>
        <taxon>metagenomes</taxon>
        <taxon>ecological metagenomes</taxon>
    </lineage>
</organism>
<feature type="region of interest" description="Disordered" evidence="1">
    <location>
        <begin position="1"/>
        <end position="33"/>
    </location>
</feature>
<dbReference type="Gene3D" id="1.10.260.40">
    <property type="entry name" value="lambda repressor-like DNA-binding domains"/>
    <property type="match status" value="1"/>
</dbReference>
<feature type="compositionally biased region" description="Basic and acidic residues" evidence="1">
    <location>
        <begin position="21"/>
        <end position="33"/>
    </location>
</feature>
<reference evidence="3" key="1">
    <citation type="submission" date="2016-10" db="EMBL/GenBank/DDBJ databases">
        <title>Sequence of Gallionella enrichment culture.</title>
        <authorList>
            <person name="Poehlein A."/>
            <person name="Muehling M."/>
            <person name="Daniel R."/>
        </authorList>
    </citation>
    <scope>NUCLEOTIDE SEQUENCE</scope>
</reference>
<dbReference type="GO" id="GO:0003677">
    <property type="term" value="F:DNA binding"/>
    <property type="evidence" value="ECO:0007669"/>
    <property type="project" value="InterPro"/>
</dbReference>
<dbReference type="InterPro" id="IPR001387">
    <property type="entry name" value="Cro/C1-type_HTH"/>
</dbReference>
<evidence type="ECO:0000256" key="1">
    <source>
        <dbReference type="SAM" id="MobiDB-lite"/>
    </source>
</evidence>
<dbReference type="InterPro" id="IPR010982">
    <property type="entry name" value="Lambda_DNA-bd_dom_sf"/>
</dbReference>
<gene>
    <name evidence="3" type="ORF">GALL_86680</name>
</gene>
<feature type="domain" description="HTH cro/C1-type" evidence="2">
    <location>
        <begin position="39"/>
        <end position="93"/>
    </location>
</feature>
<proteinExistence type="predicted"/>
<dbReference type="AlphaFoldDB" id="A0A1J5TA90"/>
<dbReference type="Pfam" id="PF01381">
    <property type="entry name" value="HTH_3"/>
    <property type="match status" value="1"/>
</dbReference>
<name>A0A1J5TA90_9ZZZZ</name>
<dbReference type="CDD" id="cd00093">
    <property type="entry name" value="HTH_XRE"/>
    <property type="match status" value="1"/>
</dbReference>
<protein>
    <submittedName>
        <fullName evidence="3">Transcriptional repressor DicA</fullName>
    </submittedName>
</protein>
<evidence type="ECO:0000313" key="3">
    <source>
        <dbReference type="EMBL" id="OIR09062.1"/>
    </source>
</evidence>